<dbReference type="PANTHER" id="PTHR48258:SF9">
    <property type="entry name" value="OS01G0348150 PROTEIN"/>
    <property type="match status" value="1"/>
</dbReference>
<dbReference type="InterPro" id="IPR025452">
    <property type="entry name" value="DUF4218"/>
</dbReference>
<dbReference type="Pfam" id="PF13960">
    <property type="entry name" value="DUF4218"/>
    <property type="match status" value="1"/>
</dbReference>
<dbReference type="AlphaFoldDB" id="A0A2I0AJM6"/>
<dbReference type="STRING" id="1088818.A0A2I0AJM6"/>
<evidence type="ECO:0000259" key="1">
    <source>
        <dbReference type="Pfam" id="PF13960"/>
    </source>
</evidence>
<dbReference type="Proteomes" id="UP000236161">
    <property type="component" value="Unassembled WGS sequence"/>
</dbReference>
<dbReference type="EMBL" id="KZ451978">
    <property type="protein sequence ID" value="PKA55763.1"/>
    <property type="molecule type" value="Genomic_DNA"/>
</dbReference>
<gene>
    <name evidence="2" type="ORF">AXF42_Ash012055</name>
</gene>
<keyword evidence="3" id="KW-1185">Reference proteome</keyword>
<reference evidence="2 3" key="1">
    <citation type="journal article" date="2017" name="Nature">
        <title>The Apostasia genome and the evolution of orchids.</title>
        <authorList>
            <person name="Zhang G.Q."/>
            <person name="Liu K.W."/>
            <person name="Li Z."/>
            <person name="Lohaus R."/>
            <person name="Hsiao Y.Y."/>
            <person name="Niu S.C."/>
            <person name="Wang J.Y."/>
            <person name="Lin Y.C."/>
            <person name="Xu Q."/>
            <person name="Chen L.J."/>
            <person name="Yoshida K."/>
            <person name="Fujiwara S."/>
            <person name="Wang Z.W."/>
            <person name="Zhang Y.Q."/>
            <person name="Mitsuda N."/>
            <person name="Wang M."/>
            <person name="Liu G.H."/>
            <person name="Pecoraro L."/>
            <person name="Huang H.X."/>
            <person name="Xiao X.J."/>
            <person name="Lin M."/>
            <person name="Wu X.Y."/>
            <person name="Wu W.L."/>
            <person name="Chen Y.Y."/>
            <person name="Chang S.B."/>
            <person name="Sakamoto S."/>
            <person name="Ohme-Takagi M."/>
            <person name="Yagi M."/>
            <person name="Zeng S.J."/>
            <person name="Shen C.Y."/>
            <person name="Yeh C.M."/>
            <person name="Luo Y.B."/>
            <person name="Tsai W.C."/>
            <person name="Van de Peer Y."/>
            <person name="Liu Z.J."/>
        </authorList>
    </citation>
    <scope>NUCLEOTIDE SEQUENCE [LARGE SCALE GENOMIC DNA]</scope>
    <source>
        <strain evidence="3">cv. Shenzhen</strain>
        <tissue evidence="2">Stem</tissue>
    </source>
</reference>
<organism evidence="2 3">
    <name type="scientific">Apostasia shenzhenica</name>
    <dbReference type="NCBI Taxonomy" id="1088818"/>
    <lineage>
        <taxon>Eukaryota</taxon>
        <taxon>Viridiplantae</taxon>
        <taxon>Streptophyta</taxon>
        <taxon>Embryophyta</taxon>
        <taxon>Tracheophyta</taxon>
        <taxon>Spermatophyta</taxon>
        <taxon>Magnoliopsida</taxon>
        <taxon>Liliopsida</taxon>
        <taxon>Asparagales</taxon>
        <taxon>Orchidaceae</taxon>
        <taxon>Apostasioideae</taxon>
        <taxon>Apostasia</taxon>
    </lineage>
</organism>
<feature type="domain" description="DUF4218" evidence="1">
    <location>
        <begin position="1"/>
        <end position="78"/>
    </location>
</feature>
<dbReference type="OrthoDB" id="1051367at2759"/>
<proteinExistence type="predicted"/>
<protein>
    <recommendedName>
        <fullName evidence="1">DUF4218 domain-containing protein</fullName>
    </recommendedName>
</protein>
<sequence length="107" mass="12735">MFFPFSFFDIMAHLTVYLVREVQLCGPIFLRRLYPFERHIKILKGYVRNRYWPEACMIENYVAEEVVEYCNEYLHNINPIGVPIDHTAVNKYERGITSGKSHVVLTY</sequence>
<evidence type="ECO:0000313" key="3">
    <source>
        <dbReference type="Proteomes" id="UP000236161"/>
    </source>
</evidence>
<evidence type="ECO:0000313" key="2">
    <source>
        <dbReference type="EMBL" id="PKA55763.1"/>
    </source>
</evidence>
<accession>A0A2I0AJM6</accession>
<name>A0A2I0AJM6_9ASPA</name>
<dbReference type="PANTHER" id="PTHR48258">
    <property type="entry name" value="DUF4218 DOMAIN-CONTAINING PROTEIN-RELATED"/>
    <property type="match status" value="1"/>
</dbReference>